<proteinExistence type="predicted"/>
<dbReference type="GeneID" id="14691930"/>
<feature type="region of interest" description="Disordered" evidence="1">
    <location>
        <begin position="776"/>
        <end position="830"/>
    </location>
</feature>
<dbReference type="Proteomes" id="UP000006319">
    <property type="component" value="Chromosome 6"/>
</dbReference>
<gene>
    <name evidence="3" type="ORF">PCYB_061910</name>
</gene>
<dbReference type="AlphaFoldDB" id="K6UR13"/>
<dbReference type="OMA" id="HKYGGWF"/>
<feature type="region of interest" description="Disordered" evidence="1">
    <location>
        <begin position="695"/>
        <end position="728"/>
    </location>
</feature>
<keyword evidence="4" id="KW-1185">Reference proteome</keyword>
<feature type="compositionally biased region" description="Low complexity" evidence="1">
    <location>
        <begin position="706"/>
        <end position="726"/>
    </location>
</feature>
<feature type="compositionally biased region" description="Acidic residues" evidence="1">
    <location>
        <begin position="644"/>
        <end position="660"/>
    </location>
</feature>
<feature type="transmembrane region" description="Helical" evidence="2">
    <location>
        <begin position="855"/>
        <end position="876"/>
    </location>
</feature>
<dbReference type="KEGG" id="pcy:PCYB_061910"/>
<dbReference type="OrthoDB" id="376656at2759"/>
<protein>
    <submittedName>
        <fullName evidence="3">Uncharacterized protein</fullName>
    </submittedName>
</protein>
<feature type="region of interest" description="Disordered" evidence="1">
    <location>
        <begin position="1"/>
        <end position="58"/>
    </location>
</feature>
<keyword evidence="2" id="KW-0472">Membrane</keyword>
<feature type="compositionally biased region" description="Acidic residues" evidence="1">
    <location>
        <begin position="787"/>
        <end position="809"/>
    </location>
</feature>
<feature type="compositionally biased region" description="Basic and acidic residues" evidence="1">
    <location>
        <begin position="221"/>
        <end position="269"/>
    </location>
</feature>
<dbReference type="EMBL" id="DF157098">
    <property type="protein sequence ID" value="GAB65459.1"/>
    <property type="molecule type" value="Genomic_DNA"/>
</dbReference>
<dbReference type="eggNOG" id="ENOG502QXEN">
    <property type="taxonomic scope" value="Eukaryota"/>
</dbReference>
<evidence type="ECO:0000256" key="2">
    <source>
        <dbReference type="SAM" id="Phobius"/>
    </source>
</evidence>
<evidence type="ECO:0000313" key="3">
    <source>
        <dbReference type="EMBL" id="GAB65459.1"/>
    </source>
</evidence>
<feature type="compositionally biased region" description="Acidic residues" evidence="1">
    <location>
        <begin position="45"/>
        <end position="56"/>
    </location>
</feature>
<feature type="region of interest" description="Disordered" evidence="1">
    <location>
        <begin position="606"/>
        <end position="660"/>
    </location>
</feature>
<reference evidence="3 4" key="1">
    <citation type="journal article" date="2012" name="Nat. Genet.">
        <title>Plasmodium cynomolgi genome sequences provide insight into Plasmodium vivax and the monkey malaria clade.</title>
        <authorList>
            <person name="Tachibana S."/>
            <person name="Sullivan S.A."/>
            <person name="Kawai S."/>
            <person name="Nakamura S."/>
            <person name="Kim H.R."/>
            <person name="Goto N."/>
            <person name="Arisue N."/>
            <person name="Palacpac N.M.Q."/>
            <person name="Honma H."/>
            <person name="Yagi M."/>
            <person name="Tougan T."/>
            <person name="Katakai Y."/>
            <person name="Kaneko O."/>
            <person name="Mita T."/>
            <person name="Kita K."/>
            <person name="Yasutomi Y."/>
            <person name="Sutton P.L."/>
            <person name="Shakhbatyan R."/>
            <person name="Horii T."/>
            <person name="Yasunaga T."/>
            <person name="Barnwell J.W."/>
            <person name="Escalante A.A."/>
            <person name="Carlton J.M."/>
            <person name="Tanabe K."/>
        </authorList>
    </citation>
    <scope>NUCLEOTIDE SEQUENCE [LARGE SCALE GENOMIC DNA]</scope>
    <source>
        <strain evidence="3 4">B</strain>
    </source>
</reference>
<sequence>MERDSASPPANYTRSDGIEVRFVPSGSVAGKESHRSSSGRNGDDNGADDEDGDDDNGVSSYLYKDDTFAYDQTKRLLDMELLGEISKATQTIIVDEEKKKRVSMHKVYGGWFDFLGIMVVNGYTMKPEEGENMKLHKAAALDVVPKNMLHEFRELVMKKQDGYDNGYAFGLWRDFPQDKFVPWRYSVELFLWDLLNVLPHELPHPANLIMTYKENGIPKEEEKDIQPMSVDEQKQEGDSQRDSHRDSQRDSHRDSQRDSHRDSHRDSQTVDHAANLEAKRSREEILNWHQVIQNKISSYPGFEVKIVAANDYMKAIGYSNEIFARYYNAKNGNAYIFLILINKDFFVDEFVQKGSTHDEYVQAKQNYFTEKMNEILEGLERILEELKEELFPDDEKTKPVITFYNYLADEQNYEKLNPHILGEIAGITKHLKCDQLRSNEDDRCTKDVSIHHKYGGWFEFAGAINVKNVNFVPTKYEKHGEFIKKKYEEAILTQANCNCQDAWLWKDLPERNMAPYRYPLQVFALENPQFNILNLKEMHPFIVMDILNKGLQALKVQSQQQNAAVEDEEEGQVVTNNGDGSSSDHDNGNNSLSASQTKFNYITRECMKKDDVEAPQMTTSMESNTEDDDEAREIDQNEYITENAESDASNEAEETEYTEDKYVEEEEIDGGEYVEVNEGLSAKPAMQPLPQVEYETETSTIQEPQNSNNAVSSVGSNEGENNNGENILFRDITKNFGDNETLGGSKRDGSDVLKAGHFGISGSLRAVTDLVTKHLGSGKRRNAGGNGDDDDDDDDDDEDNDDEDNDEDNGVTNEGNNDDDDDDEDNDDGNVYATSEYLQKHAFGGEISPDFKSKLYVFIIVCLVLICIALIVSIAMRLYDTLMKRKIVDLNRTVLSFKDREDIPVVQGIPAPWMNA</sequence>
<feature type="compositionally biased region" description="Acidic residues" evidence="1">
    <location>
        <begin position="816"/>
        <end position="828"/>
    </location>
</feature>
<organism evidence="3 4">
    <name type="scientific">Plasmodium cynomolgi (strain B)</name>
    <dbReference type="NCBI Taxonomy" id="1120755"/>
    <lineage>
        <taxon>Eukaryota</taxon>
        <taxon>Sar</taxon>
        <taxon>Alveolata</taxon>
        <taxon>Apicomplexa</taxon>
        <taxon>Aconoidasida</taxon>
        <taxon>Haemosporida</taxon>
        <taxon>Plasmodiidae</taxon>
        <taxon>Plasmodium</taxon>
        <taxon>Plasmodium (Plasmodium)</taxon>
    </lineage>
</organism>
<dbReference type="VEuPathDB" id="PlasmoDB:PCYB_061910"/>
<keyword evidence="2" id="KW-0812">Transmembrane</keyword>
<feature type="region of interest" description="Disordered" evidence="1">
    <location>
        <begin position="562"/>
        <end position="593"/>
    </location>
</feature>
<keyword evidence="2" id="KW-1133">Transmembrane helix</keyword>
<dbReference type="RefSeq" id="XP_004221406.1">
    <property type="nucleotide sequence ID" value="XM_004221358.1"/>
</dbReference>
<name>K6UR13_PLACD</name>
<dbReference type="PhylomeDB" id="K6UR13"/>
<feature type="region of interest" description="Disordered" evidence="1">
    <location>
        <begin position="221"/>
        <end position="271"/>
    </location>
</feature>
<evidence type="ECO:0000256" key="1">
    <source>
        <dbReference type="SAM" id="MobiDB-lite"/>
    </source>
</evidence>
<accession>K6UR13</accession>
<evidence type="ECO:0000313" key="4">
    <source>
        <dbReference type="Proteomes" id="UP000006319"/>
    </source>
</evidence>